<dbReference type="AlphaFoldDB" id="A0A5J9UV12"/>
<evidence type="ECO:0000313" key="4">
    <source>
        <dbReference type="Proteomes" id="UP000324897"/>
    </source>
</evidence>
<feature type="domain" description="KIB1-4 beta-propeller" evidence="2">
    <location>
        <begin position="59"/>
        <end position="251"/>
    </location>
</feature>
<accession>A0A5J9UV12</accession>
<evidence type="ECO:0000256" key="1">
    <source>
        <dbReference type="SAM" id="MobiDB-lite"/>
    </source>
</evidence>
<dbReference type="EMBL" id="RWGY01000013">
    <property type="protein sequence ID" value="TVU27436.1"/>
    <property type="molecule type" value="Genomic_DNA"/>
</dbReference>
<reference evidence="3 4" key="1">
    <citation type="journal article" date="2019" name="Sci. Rep.">
        <title>A high-quality genome of Eragrostis curvula grass provides insights into Poaceae evolution and supports new strategies to enhance forage quality.</title>
        <authorList>
            <person name="Carballo J."/>
            <person name="Santos B.A.C.M."/>
            <person name="Zappacosta D."/>
            <person name="Garbus I."/>
            <person name="Selva J.P."/>
            <person name="Gallo C.A."/>
            <person name="Diaz A."/>
            <person name="Albertini E."/>
            <person name="Caccamo M."/>
            <person name="Echenique V."/>
        </authorList>
    </citation>
    <scope>NUCLEOTIDE SEQUENCE [LARGE SCALE GENOMIC DNA]</scope>
    <source>
        <strain evidence="4">cv. Victoria</strain>
        <tissue evidence="3">Leaf</tissue>
    </source>
</reference>
<dbReference type="PANTHER" id="PTHR33127:SF33">
    <property type="entry name" value="DUF295 DOMAIN-CONTAINING PROTEIN"/>
    <property type="match status" value="1"/>
</dbReference>
<protein>
    <recommendedName>
        <fullName evidence="2">KIB1-4 beta-propeller domain-containing protein</fullName>
    </recommendedName>
</protein>
<dbReference type="Gramene" id="TVU27436">
    <property type="protein sequence ID" value="TVU27436"/>
    <property type="gene ID" value="EJB05_30046"/>
</dbReference>
<organism evidence="3 4">
    <name type="scientific">Eragrostis curvula</name>
    <name type="common">weeping love grass</name>
    <dbReference type="NCBI Taxonomy" id="38414"/>
    <lineage>
        <taxon>Eukaryota</taxon>
        <taxon>Viridiplantae</taxon>
        <taxon>Streptophyta</taxon>
        <taxon>Embryophyta</taxon>
        <taxon>Tracheophyta</taxon>
        <taxon>Spermatophyta</taxon>
        <taxon>Magnoliopsida</taxon>
        <taxon>Liliopsida</taxon>
        <taxon>Poales</taxon>
        <taxon>Poaceae</taxon>
        <taxon>PACMAD clade</taxon>
        <taxon>Chloridoideae</taxon>
        <taxon>Eragrostideae</taxon>
        <taxon>Eragrostidinae</taxon>
        <taxon>Eragrostis</taxon>
    </lineage>
</organism>
<dbReference type="Pfam" id="PF03478">
    <property type="entry name" value="Beta-prop_KIB1-4"/>
    <property type="match status" value="1"/>
</dbReference>
<proteinExistence type="predicted"/>
<evidence type="ECO:0000259" key="2">
    <source>
        <dbReference type="Pfam" id="PF03478"/>
    </source>
</evidence>
<evidence type="ECO:0000313" key="3">
    <source>
        <dbReference type="EMBL" id="TVU27436.1"/>
    </source>
</evidence>
<dbReference type="InterPro" id="IPR005174">
    <property type="entry name" value="KIB1-4_b-propeller"/>
</dbReference>
<comment type="caution">
    <text evidence="3">The sequence shown here is derived from an EMBL/GenBank/DDBJ whole genome shotgun (WGS) entry which is preliminary data.</text>
</comment>
<gene>
    <name evidence="3" type="ORF">EJB05_30046</name>
</gene>
<sequence length="259" mass="29540">MTTTHKDDEMLHVQRVKAEPAREDHGARSPSRRQQHVLDHTAGLDAHHHQVVFFVAGFPLTGDKLPLSDVGDEHDITQHCKCLLSHKDPTHPACVVVLFPYATPDMWYCRVVGDDHRRWKHYSYDIGNYALPAAYRPPTKKIIPGVAAVRGKLFFTRSPKHMCAVDFAITKHGSPLFRHDKVRQVEFPPGISACRDWLVESQDRLFLVDICFVSFHADNIADIRVYKLNFRATVWRRVRDIGDAVFLPAKGSSPIRFTS</sequence>
<feature type="compositionally biased region" description="Basic and acidic residues" evidence="1">
    <location>
        <begin position="1"/>
        <end position="27"/>
    </location>
</feature>
<feature type="region of interest" description="Disordered" evidence="1">
    <location>
        <begin position="1"/>
        <end position="35"/>
    </location>
</feature>
<keyword evidence="4" id="KW-1185">Reference proteome</keyword>
<dbReference type="Proteomes" id="UP000324897">
    <property type="component" value="Chromosome 2"/>
</dbReference>
<feature type="non-terminal residue" evidence="3">
    <location>
        <position position="1"/>
    </location>
</feature>
<dbReference type="OrthoDB" id="1863935at2759"/>
<dbReference type="PANTHER" id="PTHR33127">
    <property type="entry name" value="TRANSMEMBRANE PROTEIN"/>
    <property type="match status" value="1"/>
</dbReference>
<name>A0A5J9UV12_9POAL</name>